<accession>A0A0A2M497</accession>
<dbReference type="InterPro" id="IPR038670">
    <property type="entry name" value="HslJ-like_sf"/>
</dbReference>
<keyword evidence="3" id="KW-1185">Reference proteome</keyword>
<dbReference type="InterPro" id="IPR005184">
    <property type="entry name" value="DUF306_Meta_HslJ"/>
</dbReference>
<organism evidence="2 3">
    <name type="scientific">Flavobacterium rivuli WB 3.3-2 = DSM 21788</name>
    <dbReference type="NCBI Taxonomy" id="1121895"/>
    <lineage>
        <taxon>Bacteria</taxon>
        <taxon>Pseudomonadati</taxon>
        <taxon>Bacteroidota</taxon>
        <taxon>Flavobacteriia</taxon>
        <taxon>Flavobacteriales</taxon>
        <taxon>Flavobacteriaceae</taxon>
        <taxon>Flavobacterium</taxon>
    </lineage>
</organism>
<dbReference type="RefSeq" id="WP_020211849.1">
    <property type="nucleotide sequence ID" value="NZ_JRLX01000011.1"/>
</dbReference>
<proteinExistence type="predicted"/>
<dbReference type="EMBL" id="JRLX01000011">
    <property type="protein sequence ID" value="KGO86258.1"/>
    <property type="molecule type" value="Genomic_DNA"/>
</dbReference>
<evidence type="ECO:0000313" key="3">
    <source>
        <dbReference type="Proteomes" id="UP000030152"/>
    </source>
</evidence>
<feature type="domain" description="DUF306" evidence="1">
    <location>
        <begin position="31"/>
        <end position="136"/>
    </location>
</feature>
<protein>
    <recommendedName>
        <fullName evidence="1">DUF306 domain-containing protein</fullName>
    </recommendedName>
</protein>
<evidence type="ECO:0000259" key="1">
    <source>
        <dbReference type="Pfam" id="PF03724"/>
    </source>
</evidence>
<dbReference type="InterPro" id="IPR053147">
    <property type="entry name" value="Hsp_HslJ-like"/>
</dbReference>
<comment type="caution">
    <text evidence="2">The sequence shown here is derived from an EMBL/GenBank/DDBJ whole genome shotgun (WGS) entry which is preliminary data.</text>
</comment>
<reference evidence="2 3" key="1">
    <citation type="submission" date="2013-09" db="EMBL/GenBank/DDBJ databases">
        <authorList>
            <person name="Zeng Z."/>
            <person name="Chen C."/>
        </authorList>
    </citation>
    <scope>NUCLEOTIDE SEQUENCE [LARGE SCALE GENOMIC DNA]</scope>
    <source>
        <strain evidence="2 3">WB 3.3-2</strain>
    </source>
</reference>
<gene>
    <name evidence="2" type="ORF">Q765_11795</name>
</gene>
<dbReference type="AlphaFoldDB" id="A0A0A2M497"/>
<dbReference type="Proteomes" id="UP000030152">
    <property type="component" value="Unassembled WGS sequence"/>
</dbReference>
<dbReference type="STRING" id="1121895.GCA_000378485_00722"/>
<dbReference type="Pfam" id="PF03724">
    <property type="entry name" value="META"/>
    <property type="match status" value="1"/>
</dbReference>
<name>A0A0A2M497_9FLAO</name>
<sequence length="140" mass="14876">MKRILTLGAIGLIALFESCGTAKSGPAIDILTDTNWQLTTINGKAADSTNYNSGLPVAYFSTDNKITGNGGCNRYNGSYNINDEGGINISQMASTKMFCPGNGESDYLKALESADGASVEKDKLVLLKGIEEVLVFKPKK</sequence>
<dbReference type="PANTHER" id="PTHR35535">
    <property type="entry name" value="HEAT SHOCK PROTEIN HSLJ"/>
    <property type="match status" value="1"/>
</dbReference>
<dbReference type="OrthoDB" id="880459at2"/>
<evidence type="ECO:0000313" key="2">
    <source>
        <dbReference type="EMBL" id="KGO86258.1"/>
    </source>
</evidence>
<dbReference type="PANTHER" id="PTHR35535:SF1">
    <property type="entry name" value="HEAT SHOCK PROTEIN HSLJ"/>
    <property type="match status" value="1"/>
</dbReference>
<dbReference type="eggNOG" id="COG3187">
    <property type="taxonomic scope" value="Bacteria"/>
</dbReference>
<dbReference type="Gene3D" id="2.40.128.270">
    <property type="match status" value="1"/>
</dbReference>